<proteinExistence type="predicted"/>
<dbReference type="Proteomes" id="UP000198607">
    <property type="component" value="Unassembled WGS sequence"/>
</dbReference>
<evidence type="ECO:0000256" key="1">
    <source>
        <dbReference type="SAM" id="SignalP"/>
    </source>
</evidence>
<keyword evidence="3" id="KW-1185">Reference proteome</keyword>
<protein>
    <recommendedName>
        <fullName evidence="4">Cytochrome C Planctomycete-type domain-containing protein</fullName>
    </recommendedName>
</protein>
<dbReference type="AlphaFoldDB" id="A0A1G8E1X3"/>
<name>A0A1G8E1X3_9RHOO</name>
<dbReference type="EMBL" id="FNCY01000007">
    <property type="protein sequence ID" value="SDH63878.1"/>
    <property type="molecule type" value="Genomic_DNA"/>
</dbReference>
<dbReference type="RefSeq" id="WP_091937175.1">
    <property type="nucleotide sequence ID" value="NZ_FNCY01000007.1"/>
</dbReference>
<keyword evidence="1" id="KW-0732">Signal</keyword>
<gene>
    <name evidence="2" type="ORF">SAMN05660652_02005</name>
</gene>
<dbReference type="OrthoDB" id="5405613at2"/>
<sequence>MHKTKGILLLAAALASGAAGASEVTYRNDVAPLIQRQCFECHDGNSPSIVQFKTDEDGYKKKKLGPRLDTYADLSALIVWPDTGALMRRLDDGSGTPDKKPGNMYKHLGETEAERQANLATLKAWIGEGGWNLNRWKKRGDVPAITKEQLDTLKLNY</sequence>
<evidence type="ECO:0000313" key="3">
    <source>
        <dbReference type="Proteomes" id="UP000198607"/>
    </source>
</evidence>
<evidence type="ECO:0008006" key="4">
    <source>
        <dbReference type="Google" id="ProtNLM"/>
    </source>
</evidence>
<reference evidence="2 3" key="1">
    <citation type="submission" date="2016-10" db="EMBL/GenBank/DDBJ databases">
        <authorList>
            <person name="de Groot N.N."/>
        </authorList>
    </citation>
    <scope>NUCLEOTIDE SEQUENCE [LARGE SCALE GENOMIC DNA]</scope>
    <source>
        <strain evidence="2 3">DSM 5885</strain>
    </source>
</reference>
<organism evidence="2 3">
    <name type="scientific">Propionivibrio dicarboxylicus</name>
    <dbReference type="NCBI Taxonomy" id="83767"/>
    <lineage>
        <taxon>Bacteria</taxon>
        <taxon>Pseudomonadati</taxon>
        <taxon>Pseudomonadota</taxon>
        <taxon>Betaproteobacteria</taxon>
        <taxon>Rhodocyclales</taxon>
        <taxon>Rhodocyclaceae</taxon>
        <taxon>Propionivibrio</taxon>
    </lineage>
</organism>
<dbReference type="STRING" id="83767.SAMN05660652_02005"/>
<dbReference type="Pfam" id="PF22297">
    <property type="entry name" value="PccH"/>
    <property type="match status" value="1"/>
</dbReference>
<feature type="signal peptide" evidence="1">
    <location>
        <begin position="1"/>
        <end position="21"/>
    </location>
</feature>
<feature type="chain" id="PRO_5011569083" description="Cytochrome C Planctomycete-type domain-containing protein" evidence="1">
    <location>
        <begin position="22"/>
        <end position="157"/>
    </location>
</feature>
<evidence type="ECO:0000313" key="2">
    <source>
        <dbReference type="EMBL" id="SDH63878.1"/>
    </source>
</evidence>
<accession>A0A1G8E1X3</accession>